<dbReference type="GO" id="GO:0005634">
    <property type="term" value="C:nucleus"/>
    <property type="evidence" value="ECO:0007669"/>
    <property type="project" value="TreeGrafter"/>
</dbReference>
<dbReference type="InterPro" id="IPR036034">
    <property type="entry name" value="PDZ_sf"/>
</dbReference>
<evidence type="ECO:0000313" key="4">
    <source>
        <dbReference type="Proteomes" id="UP000290572"/>
    </source>
</evidence>
<protein>
    <submittedName>
        <fullName evidence="3">Regulator of G-signaling 3-like isoform X2</fullName>
    </submittedName>
</protein>
<evidence type="ECO:0000259" key="2">
    <source>
        <dbReference type="PROSITE" id="PS50106"/>
    </source>
</evidence>
<reference evidence="3 4" key="1">
    <citation type="submission" date="2018-03" db="EMBL/GenBank/DDBJ databases">
        <title>Draft genome sequence of Rohu Carp (Labeo rohita).</title>
        <authorList>
            <person name="Das P."/>
            <person name="Kushwaha B."/>
            <person name="Joshi C.G."/>
            <person name="Kumar D."/>
            <person name="Nagpure N.S."/>
            <person name="Sahoo L."/>
            <person name="Das S.P."/>
            <person name="Bit A."/>
            <person name="Patnaik S."/>
            <person name="Meher P.K."/>
            <person name="Jayasankar P."/>
            <person name="Koringa P.G."/>
            <person name="Patel N.V."/>
            <person name="Hinsu A.T."/>
            <person name="Kumar R."/>
            <person name="Pandey M."/>
            <person name="Agarwal S."/>
            <person name="Srivastava S."/>
            <person name="Singh M."/>
            <person name="Iquebal M.A."/>
            <person name="Jaiswal S."/>
            <person name="Angadi U.B."/>
            <person name="Kumar N."/>
            <person name="Raza M."/>
            <person name="Shah T.M."/>
            <person name="Rai A."/>
            <person name="Jena J.K."/>
        </authorList>
    </citation>
    <scope>NUCLEOTIDE SEQUENCE [LARGE SCALE GENOMIC DNA]</scope>
    <source>
        <strain evidence="3">DASCIFA01</strain>
        <tissue evidence="3">Testis</tissue>
    </source>
</reference>
<dbReference type="PANTHER" id="PTHR46848">
    <property type="entry name" value="REGULATOR OF G-PROTEIN SIGNALING 3"/>
    <property type="match status" value="1"/>
</dbReference>
<dbReference type="PANTHER" id="PTHR46848:SF1">
    <property type="entry name" value="REGULATOR OF G-PROTEIN SIGNALING 3"/>
    <property type="match status" value="1"/>
</dbReference>
<dbReference type="SMART" id="SM00228">
    <property type="entry name" value="PDZ"/>
    <property type="match status" value="1"/>
</dbReference>
<organism evidence="3 4">
    <name type="scientific">Labeo rohita</name>
    <name type="common">Indian major carp</name>
    <name type="synonym">Cyprinus rohita</name>
    <dbReference type="NCBI Taxonomy" id="84645"/>
    <lineage>
        <taxon>Eukaryota</taxon>
        <taxon>Metazoa</taxon>
        <taxon>Chordata</taxon>
        <taxon>Craniata</taxon>
        <taxon>Vertebrata</taxon>
        <taxon>Euteleostomi</taxon>
        <taxon>Actinopterygii</taxon>
        <taxon>Neopterygii</taxon>
        <taxon>Teleostei</taxon>
        <taxon>Ostariophysi</taxon>
        <taxon>Cypriniformes</taxon>
        <taxon>Cyprinidae</taxon>
        <taxon>Labeoninae</taxon>
        <taxon>Labeonini</taxon>
        <taxon>Labeo</taxon>
    </lineage>
</organism>
<dbReference type="InterPro" id="IPR001478">
    <property type="entry name" value="PDZ"/>
</dbReference>
<dbReference type="Proteomes" id="UP000290572">
    <property type="component" value="Unassembled WGS sequence"/>
</dbReference>
<dbReference type="PROSITE" id="PS50106">
    <property type="entry name" value="PDZ"/>
    <property type="match status" value="1"/>
</dbReference>
<dbReference type="GO" id="GO:0005886">
    <property type="term" value="C:plasma membrane"/>
    <property type="evidence" value="ECO:0007669"/>
    <property type="project" value="TreeGrafter"/>
</dbReference>
<dbReference type="STRING" id="84645.A0A498LIW9"/>
<feature type="region of interest" description="Disordered" evidence="1">
    <location>
        <begin position="129"/>
        <end position="155"/>
    </location>
</feature>
<dbReference type="EMBL" id="QBIY01013324">
    <property type="protein sequence ID" value="RXN08299.1"/>
    <property type="molecule type" value="Genomic_DNA"/>
</dbReference>
<dbReference type="AlphaFoldDB" id="A0A498LIW9"/>
<proteinExistence type="predicted"/>
<sequence length="368" mass="40101">MPAVVTRVVAVLKLEWPQEQTTPKHSKLDDKFLPREVTILRGKNGFGFTICSDSPVRIQAVDPGKNCSVSGGPADQAGLQQLDTVLQLNGQPVKHWKNSLSEITVVVWRTGPSVKTSFEGLIHHPSYKPANHDATVSPSKAKRGDKTPPLPPLPAHLRTSRRIVVNSSEGVGGGGSGAGILWGERRTGVEGKTSTQTLRGTRVKASNGDDYIILSPINPGSQVLGSDYGDNHRTLGGQMYSTPQASVPQPPAASAQTAPGLASRTCFMRCSGKSKTQHSGNYQQNSNFANYQNCTIVRSHVPHTNYGTYVKVTPKILIFPIFVQVTIFIYTDLMLVTREDELGRCNVLQNPLYLRQLQLQYAIKPILQ</sequence>
<dbReference type="Gene3D" id="2.30.42.10">
    <property type="match status" value="1"/>
</dbReference>
<evidence type="ECO:0000256" key="1">
    <source>
        <dbReference type="SAM" id="MobiDB-lite"/>
    </source>
</evidence>
<keyword evidence="4" id="KW-1185">Reference proteome</keyword>
<name>A0A498LIW9_LABRO</name>
<gene>
    <name evidence="3" type="ORF">ROHU_031916</name>
</gene>
<evidence type="ECO:0000313" key="3">
    <source>
        <dbReference type="EMBL" id="RXN08299.1"/>
    </source>
</evidence>
<dbReference type="SUPFAM" id="SSF50156">
    <property type="entry name" value="PDZ domain-like"/>
    <property type="match status" value="1"/>
</dbReference>
<comment type="caution">
    <text evidence="3">The sequence shown here is derived from an EMBL/GenBank/DDBJ whole genome shotgun (WGS) entry which is preliminary data.</text>
</comment>
<accession>A0A498LIW9</accession>
<feature type="domain" description="PDZ" evidence="2">
    <location>
        <begin position="36"/>
        <end position="94"/>
    </location>
</feature>